<evidence type="ECO:0000313" key="2">
    <source>
        <dbReference type="Proteomes" id="UP001157502"/>
    </source>
</evidence>
<organism evidence="1 2">
    <name type="scientific">Dallia pectoralis</name>
    <name type="common">Alaska blackfish</name>
    <dbReference type="NCBI Taxonomy" id="75939"/>
    <lineage>
        <taxon>Eukaryota</taxon>
        <taxon>Metazoa</taxon>
        <taxon>Chordata</taxon>
        <taxon>Craniata</taxon>
        <taxon>Vertebrata</taxon>
        <taxon>Euteleostomi</taxon>
        <taxon>Actinopterygii</taxon>
        <taxon>Neopterygii</taxon>
        <taxon>Teleostei</taxon>
        <taxon>Protacanthopterygii</taxon>
        <taxon>Esociformes</taxon>
        <taxon>Umbridae</taxon>
        <taxon>Dallia</taxon>
    </lineage>
</organism>
<gene>
    <name evidence="1" type="ORF">DPEC_G00333240</name>
</gene>
<reference evidence="1" key="1">
    <citation type="submission" date="2021-05" db="EMBL/GenBank/DDBJ databases">
        <authorList>
            <person name="Pan Q."/>
            <person name="Jouanno E."/>
            <person name="Zahm M."/>
            <person name="Klopp C."/>
            <person name="Cabau C."/>
            <person name="Louis A."/>
            <person name="Berthelot C."/>
            <person name="Parey E."/>
            <person name="Roest Crollius H."/>
            <person name="Montfort J."/>
            <person name="Robinson-Rechavi M."/>
            <person name="Bouchez O."/>
            <person name="Lampietro C."/>
            <person name="Lopez Roques C."/>
            <person name="Donnadieu C."/>
            <person name="Postlethwait J."/>
            <person name="Bobe J."/>
            <person name="Dillon D."/>
            <person name="Chandos A."/>
            <person name="von Hippel F."/>
            <person name="Guiguen Y."/>
        </authorList>
    </citation>
    <scope>NUCLEOTIDE SEQUENCE</scope>
    <source>
        <strain evidence="1">YG-Jan2019</strain>
    </source>
</reference>
<dbReference type="EMBL" id="CM055760">
    <property type="protein sequence ID" value="KAJ7986905.1"/>
    <property type="molecule type" value="Genomic_DNA"/>
</dbReference>
<dbReference type="Proteomes" id="UP001157502">
    <property type="component" value="Chromosome 33"/>
</dbReference>
<accession>A0ACC2F6A4</accession>
<proteinExistence type="predicted"/>
<name>A0ACC2F6A4_DALPE</name>
<comment type="caution">
    <text evidence="1">The sequence shown here is derived from an EMBL/GenBank/DDBJ whole genome shotgun (WGS) entry which is preliminary data.</text>
</comment>
<sequence length="117" mass="12449">MLMNFPLPSRRLEMVPPGGVSDCLGARKQFSPPYLSSNGLPTTLSRQPGCNDGIREGTTGCNQSAVKLTDPSDYVASCPQALVSCSGVALHTAISVEIPHLKPSLGCREARTRHSVR</sequence>
<evidence type="ECO:0000313" key="1">
    <source>
        <dbReference type="EMBL" id="KAJ7986905.1"/>
    </source>
</evidence>
<protein>
    <submittedName>
        <fullName evidence="1">Uncharacterized protein</fullName>
    </submittedName>
</protein>
<keyword evidence="2" id="KW-1185">Reference proteome</keyword>